<dbReference type="InterPro" id="IPR000090">
    <property type="entry name" value="Flg_Motor_Flig"/>
</dbReference>
<reference evidence="14 15" key="1">
    <citation type="submission" date="2019-08" db="EMBL/GenBank/DDBJ databases">
        <title>Bradyrhizobium hipponensis sp. nov., a rhizobium isolated from a Lupinus angustifolius root nodule in Tunisia.</title>
        <authorList>
            <person name="Off K."/>
            <person name="Rejili M."/>
            <person name="Mars M."/>
            <person name="Brachmann A."/>
            <person name="Marin M."/>
        </authorList>
    </citation>
    <scope>NUCLEOTIDE SEQUENCE [LARGE SCALE GENOMIC DNA]</scope>
    <source>
        <strain evidence="15">aSej3</strain>
    </source>
</reference>
<dbReference type="Pfam" id="PF14841">
    <property type="entry name" value="FliG_M"/>
    <property type="match status" value="1"/>
</dbReference>
<evidence type="ECO:0000313" key="15">
    <source>
        <dbReference type="Proteomes" id="UP000324797"/>
    </source>
</evidence>
<evidence type="ECO:0000259" key="13">
    <source>
        <dbReference type="Pfam" id="PF14842"/>
    </source>
</evidence>
<evidence type="ECO:0000256" key="7">
    <source>
        <dbReference type="ARBA" id="ARBA00022779"/>
    </source>
</evidence>
<dbReference type="InterPro" id="IPR028263">
    <property type="entry name" value="FliG_N"/>
</dbReference>
<evidence type="ECO:0000256" key="10">
    <source>
        <dbReference type="ARBA" id="ARBA00025598"/>
    </source>
</evidence>
<dbReference type="GO" id="GO:0071973">
    <property type="term" value="P:bacterial-type flagellum-dependent cell motility"/>
    <property type="evidence" value="ECO:0007669"/>
    <property type="project" value="InterPro"/>
</dbReference>
<dbReference type="PIRSF" id="PIRSF003161">
    <property type="entry name" value="FliG"/>
    <property type="match status" value="1"/>
</dbReference>
<organism evidence="14 15">
    <name type="scientific">Bradyrhizobium hipponense</name>
    <dbReference type="NCBI Taxonomy" id="2605638"/>
    <lineage>
        <taxon>Bacteria</taxon>
        <taxon>Pseudomonadati</taxon>
        <taxon>Pseudomonadota</taxon>
        <taxon>Alphaproteobacteria</taxon>
        <taxon>Hyphomicrobiales</taxon>
        <taxon>Nitrobacteraceae</taxon>
        <taxon>Bradyrhizobium</taxon>
    </lineage>
</organism>
<dbReference type="GO" id="GO:0005886">
    <property type="term" value="C:plasma membrane"/>
    <property type="evidence" value="ECO:0007669"/>
    <property type="project" value="UniProtKB-SubCell"/>
</dbReference>
<dbReference type="PANTHER" id="PTHR30534:SF0">
    <property type="entry name" value="FLAGELLAR MOTOR SWITCH PROTEIN FLIG"/>
    <property type="match status" value="1"/>
</dbReference>
<keyword evidence="14" id="KW-0969">Cilium</keyword>
<dbReference type="GO" id="GO:0003774">
    <property type="term" value="F:cytoskeletal motor activity"/>
    <property type="evidence" value="ECO:0007669"/>
    <property type="project" value="InterPro"/>
</dbReference>
<gene>
    <name evidence="14" type="primary">fliG</name>
    <name evidence="14" type="ORF">FXV83_26355</name>
</gene>
<dbReference type="PANTHER" id="PTHR30534">
    <property type="entry name" value="FLAGELLAR MOTOR SWITCH PROTEIN FLIG"/>
    <property type="match status" value="1"/>
</dbReference>
<evidence type="ECO:0000259" key="11">
    <source>
        <dbReference type="Pfam" id="PF01706"/>
    </source>
</evidence>
<feature type="domain" description="Flagellar motor switch protein FliG C-terminal" evidence="11">
    <location>
        <begin position="248"/>
        <end position="354"/>
    </location>
</feature>
<dbReference type="Pfam" id="PF01706">
    <property type="entry name" value="FliG_C"/>
    <property type="match status" value="1"/>
</dbReference>
<dbReference type="GO" id="GO:0006935">
    <property type="term" value="P:chemotaxis"/>
    <property type="evidence" value="ECO:0007669"/>
    <property type="project" value="UniProtKB-KW"/>
</dbReference>
<dbReference type="InterPro" id="IPR011002">
    <property type="entry name" value="FliG_a-hlx"/>
</dbReference>
<dbReference type="EMBL" id="VSTH01000095">
    <property type="protein sequence ID" value="TYO63627.1"/>
    <property type="molecule type" value="Genomic_DNA"/>
</dbReference>
<proteinExistence type="inferred from homology"/>
<dbReference type="AlphaFoldDB" id="A0A5S4YJH4"/>
<dbReference type="Proteomes" id="UP000324797">
    <property type="component" value="Unassembled WGS sequence"/>
</dbReference>
<evidence type="ECO:0000256" key="9">
    <source>
        <dbReference type="ARBA" id="ARBA00023143"/>
    </source>
</evidence>
<feature type="domain" description="Flagellar motor switch protein FliG N-terminal" evidence="13">
    <location>
        <begin position="36"/>
        <end position="138"/>
    </location>
</feature>
<dbReference type="NCBIfam" id="TIGR00207">
    <property type="entry name" value="fliG"/>
    <property type="match status" value="1"/>
</dbReference>
<accession>A0A5S4YJH4</accession>
<evidence type="ECO:0000256" key="8">
    <source>
        <dbReference type="ARBA" id="ARBA00023136"/>
    </source>
</evidence>
<name>A0A5S4YJH4_9BRAD</name>
<dbReference type="Gene3D" id="1.10.220.30">
    <property type="match status" value="3"/>
</dbReference>
<keyword evidence="14" id="KW-0966">Cell projection</keyword>
<protein>
    <recommendedName>
        <fullName evidence="4">Flagellar motor switch protein FliG</fullName>
    </recommendedName>
</protein>
<keyword evidence="6" id="KW-0145">Chemotaxis</keyword>
<sequence length="365" mass="40815">MAAALQNANSNDITSVISTLGQRANTRAKDGKAAEQLTGPRRAAILMLALGEQYGGKIWGLLDDDEVRQLSLEMSTLGTVEVDTVEDMLLEFVSRMSASGALMGNFDATERLLQQYLPPERVNGIMDEIRGPAGRNMWEKLSNVQEEVLANYLKNEYPQTIAVVLSKLKSEHAARVLGILPEELALDVINRMLKMEAVQKEVIESVEKTLRTEFMSNLSQTRRRDAHEVMAEIFNNFDRQTETRFITSLEEDNRESAERIKALMFTFDDLVKLDSGSAQTLMRNVDKDKLGVALKSANEDVRNFFFGNMSSRAAKMLQDDMAAMGPVRLRDVDEAQALLVNLAKDLAAKGEIMLTKNRADDELVY</sequence>
<comment type="caution">
    <text evidence="14">The sequence shown here is derived from an EMBL/GenBank/DDBJ whole genome shotgun (WGS) entry which is preliminary data.</text>
</comment>
<dbReference type="InterPro" id="IPR023087">
    <property type="entry name" value="Flg_Motor_Flig_C"/>
</dbReference>
<keyword evidence="5" id="KW-1003">Cell membrane</keyword>
<keyword evidence="9" id="KW-0975">Bacterial flagellum</keyword>
<dbReference type="RefSeq" id="WP_148742506.1">
    <property type="nucleotide sequence ID" value="NZ_VSTH01000095.1"/>
</dbReference>
<feature type="domain" description="Flagellar motor switch protein FliG middle" evidence="12">
    <location>
        <begin position="147"/>
        <end position="220"/>
    </location>
</feature>
<evidence type="ECO:0000256" key="4">
    <source>
        <dbReference type="ARBA" id="ARBA00021870"/>
    </source>
</evidence>
<evidence type="ECO:0000256" key="5">
    <source>
        <dbReference type="ARBA" id="ARBA00022475"/>
    </source>
</evidence>
<evidence type="ECO:0000256" key="6">
    <source>
        <dbReference type="ARBA" id="ARBA00022500"/>
    </source>
</evidence>
<comment type="similarity">
    <text evidence="3">Belongs to the FliG family.</text>
</comment>
<evidence type="ECO:0000313" key="14">
    <source>
        <dbReference type="EMBL" id="TYO63627.1"/>
    </source>
</evidence>
<comment type="function">
    <text evidence="10">FliG is one of three proteins (FliG, FliN, FliM) that forms the rotor-mounted switch complex (C ring), located at the base of the basal body. This complex interacts with the CheY and CheZ chemotaxis proteins, in addition to contacting components of the motor that determine the direction of flagellar rotation.</text>
</comment>
<comment type="subcellular location">
    <subcellularLocation>
        <location evidence="1">Bacterial flagellum basal body</location>
    </subcellularLocation>
    <subcellularLocation>
        <location evidence="2">Cell inner membrane</location>
        <topology evidence="2">Peripheral membrane protein</topology>
        <orientation evidence="2">Cytoplasmic side</orientation>
    </subcellularLocation>
</comment>
<keyword evidence="8" id="KW-0472">Membrane</keyword>
<evidence type="ECO:0000259" key="12">
    <source>
        <dbReference type="Pfam" id="PF14841"/>
    </source>
</evidence>
<keyword evidence="15" id="KW-1185">Reference proteome</keyword>
<evidence type="ECO:0000256" key="2">
    <source>
        <dbReference type="ARBA" id="ARBA00004515"/>
    </source>
</evidence>
<keyword evidence="14" id="KW-0282">Flagellum</keyword>
<dbReference type="GO" id="GO:0009425">
    <property type="term" value="C:bacterial-type flagellum basal body"/>
    <property type="evidence" value="ECO:0007669"/>
    <property type="project" value="UniProtKB-SubCell"/>
</dbReference>
<dbReference type="Pfam" id="PF14842">
    <property type="entry name" value="FliG_N"/>
    <property type="match status" value="1"/>
</dbReference>
<evidence type="ECO:0000256" key="3">
    <source>
        <dbReference type="ARBA" id="ARBA00010299"/>
    </source>
</evidence>
<keyword evidence="7" id="KW-0283">Flagellar rotation</keyword>
<evidence type="ECO:0000256" key="1">
    <source>
        <dbReference type="ARBA" id="ARBA00004117"/>
    </source>
</evidence>
<dbReference type="PRINTS" id="PR00954">
    <property type="entry name" value="FLGMOTORFLIG"/>
</dbReference>
<dbReference type="SUPFAM" id="SSF48029">
    <property type="entry name" value="FliG"/>
    <property type="match status" value="2"/>
</dbReference>
<dbReference type="InterPro" id="IPR032779">
    <property type="entry name" value="FliG_M"/>
</dbReference>
<dbReference type="FunFam" id="1.10.220.30:FF:000001">
    <property type="entry name" value="Flagellar motor switch protein FliG"/>
    <property type="match status" value="1"/>
</dbReference>